<dbReference type="HOGENOM" id="CLU_1994946_0_0_1"/>
<dbReference type="EMBL" id="CH916375">
    <property type="protein sequence ID" value="EDV98446.1"/>
    <property type="molecule type" value="Genomic_DNA"/>
</dbReference>
<dbReference type="InParanoid" id="B4JVH8"/>
<dbReference type="PANTHER" id="PTHR21084">
    <property type="entry name" value="DENSE INCISORS"/>
    <property type="match status" value="1"/>
</dbReference>
<dbReference type="Pfam" id="PF15008">
    <property type="entry name" value="DUF4518"/>
    <property type="match status" value="1"/>
</dbReference>
<evidence type="ECO:0000313" key="2">
    <source>
        <dbReference type="Proteomes" id="UP000001070"/>
    </source>
</evidence>
<evidence type="ECO:0000313" key="1">
    <source>
        <dbReference type="EMBL" id="EDV98446.1"/>
    </source>
</evidence>
<dbReference type="eggNOG" id="ENOG502RKN5">
    <property type="taxonomic scope" value="Eukaryota"/>
</dbReference>
<reference evidence="1 2" key="1">
    <citation type="journal article" date="2007" name="Nature">
        <title>Evolution of genes and genomes on the Drosophila phylogeny.</title>
        <authorList>
            <consortium name="Drosophila 12 Genomes Consortium"/>
            <person name="Clark A.G."/>
            <person name="Eisen M.B."/>
            <person name="Smith D.R."/>
            <person name="Bergman C.M."/>
            <person name="Oliver B."/>
            <person name="Markow T.A."/>
            <person name="Kaufman T.C."/>
            <person name="Kellis M."/>
            <person name="Gelbart W."/>
            <person name="Iyer V.N."/>
            <person name="Pollard D.A."/>
            <person name="Sackton T.B."/>
            <person name="Larracuente A.M."/>
            <person name="Singh N.D."/>
            <person name="Abad J.P."/>
            <person name="Abt D.N."/>
            <person name="Adryan B."/>
            <person name="Aguade M."/>
            <person name="Akashi H."/>
            <person name="Anderson W.W."/>
            <person name="Aquadro C.F."/>
            <person name="Ardell D.H."/>
            <person name="Arguello R."/>
            <person name="Artieri C.G."/>
            <person name="Barbash D.A."/>
            <person name="Barker D."/>
            <person name="Barsanti P."/>
            <person name="Batterham P."/>
            <person name="Batzoglou S."/>
            <person name="Begun D."/>
            <person name="Bhutkar A."/>
            <person name="Blanco E."/>
            <person name="Bosak S.A."/>
            <person name="Bradley R.K."/>
            <person name="Brand A.D."/>
            <person name="Brent M.R."/>
            <person name="Brooks A.N."/>
            <person name="Brown R.H."/>
            <person name="Butlin R.K."/>
            <person name="Caggese C."/>
            <person name="Calvi B.R."/>
            <person name="Bernardo de Carvalho A."/>
            <person name="Caspi A."/>
            <person name="Castrezana S."/>
            <person name="Celniker S.E."/>
            <person name="Chang J.L."/>
            <person name="Chapple C."/>
            <person name="Chatterji S."/>
            <person name="Chinwalla A."/>
            <person name="Civetta A."/>
            <person name="Clifton S.W."/>
            <person name="Comeron J.M."/>
            <person name="Costello J.C."/>
            <person name="Coyne J.A."/>
            <person name="Daub J."/>
            <person name="David R.G."/>
            <person name="Delcher A.L."/>
            <person name="Delehaunty K."/>
            <person name="Do C.B."/>
            <person name="Ebling H."/>
            <person name="Edwards K."/>
            <person name="Eickbush T."/>
            <person name="Evans J.D."/>
            <person name="Filipski A."/>
            <person name="Findeiss S."/>
            <person name="Freyhult E."/>
            <person name="Fulton L."/>
            <person name="Fulton R."/>
            <person name="Garcia A.C."/>
            <person name="Gardiner A."/>
            <person name="Garfield D.A."/>
            <person name="Garvin B.E."/>
            <person name="Gibson G."/>
            <person name="Gilbert D."/>
            <person name="Gnerre S."/>
            <person name="Godfrey J."/>
            <person name="Good R."/>
            <person name="Gotea V."/>
            <person name="Gravely B."/>
            <person name="Greenberg A.J."/>
            <person name="Griffiths-Jones S."/>
            <person name="Gross S."/>
            <person name="Guigo R."/>
            <person name="Gustafson E.A."/>
            <person name="Haerty W."/>
            <person name="Hahn M.W."/>
            <person name="Halligan D.L."/>
            <person name="Halpern A.L."/>
            <person name="Halter G.M."/>
            <person name="Han M.V."/>
            <person name="Heger A."/>
            <person name="Hillier L."/>
            <person name="Hinrichs A.S."/>
            <person name="Holmes I."/>
            <person name="Hoskins R.A."/>
            <person name="Hubisz M.J."/>
            <person name="Hultmark D."/>
            <person name="Huntley M.A."/>
            <person name="Jaffe D.B."/>
            <person name="Jagadeeshan S."/>
            <person name="Jeck W.R."/>
            <person name="Johnson J."/>
            <person name="Jones C.D."/>
            <person name="Jordan W.C."/>
            <person name="Karpen G.H."/>
            <person name="Kataoka E."/>
            <person name="Keightley P.D."/>
            <person name="Kheradpour P."/>
            <person name="Kirkness E.F."/>
            <person name="Koerich L.B."/>
            <person name="Kristiansen K."/>
            <person name="Kudrna D."/>
            <person name="Kulathinal R.J."/>
            <person name="Kumar S."/>
            <person name="Kwok R."/>
            <person name="Lander E."/>
            <person name="Langley C.H."/>
            <person name="Lapoint R."/>
            <person name="Lazzaro B.P."/>
            <person name="Lee S.J."/>
            <person name="Levesque L."/>
            <person name="Li R."/>
            <person name="Lin C.F."/>
            <person name="Lin M.F."/>
            <person name="Lindblad-Toh K."/>
            <person name="Llopart A."/>
            <person name="Long M."/>
            <person name="Low L."/>
            <person name="Lozovsky E."/>
            <person name="Lu J."/>
            <person name="Luo M."/>
            <person name="Machado C.A."/>
            <person name="Makalowski W."/>
            <person name="Marzo M."/>
            <person name="Matsuda M."/>
            <person name="Matzkin L."/>
            <person name="McAllister B."/>
            <person name="McBride C.S."/>
            <person name="McKernan B."/>
            <person name="McKernan K."/>
            <person name="Mendez-Lago M."/>
            <person name="Minx P."/>
            <person name="Mollenhauer M.U."/>
            <person name="Montooth K."/>
            <person name="Mount S.M."/>
            <person name="Mu X."/>
            <person name="Myers E."/>
            <person name="Negre B."/>
            <person name="Newfeld S."/>
            <person name="Nielsen R."/>
            <person name="Noor M.A."/>
            <person name="O'Grady P."/>
            <person name="Pachter L."/>
            <person name="Papaceit M."/>
            <person name="Parisi M.J."/>
            <person name="Parisi M."/>
            <person name="Parts L."/>
            <person name="Pedersen J.S."/>
            <person name="Pesole G."/>
            <person name="Phillippy A.M."/>
            <person name="Ponting C.P."/>
            <person name="Pop M."/>
            <person name="Porcelli D."/>
            <person name="Powell J.R."/>
            <person name="Prohaska S."/>
            <person name="Pruitt K."/>
            <person name="Puig M."/>
            <person name="Quesneville H."/>
            <person name="Ram K.R."/>
            <person name="Rand D."/>
            <person name="Rasmussen M.D."/>
            <person name="Reed L.K."/>
            <person name="Reenan R."/>
            <person name="Reily A."/>
            <person name="Remington K.A."/>
            <person name="Rieger T.T."/>
            <person name="Ritchie M.G."/>
            <person name="Robin C."/>
            <person name="Rogers Y.H."/>
            <person name="Rohde C."/>
            <person name="Rozas J."/>
            <person name="Rubenfield M.J."/>
            <person name="Ruiz A."/>
            <person name="Russo S."/>
            <person name="Salzberg S.L."/>
            <person name="Sanchez-Gracia A."/>
            <person name="Saranga D.J."/>
            <person name="Sato H."/>
            <person name="Schaeffer S.W."/>
            <person name="Schatz M.C."/>
            <person name="Schlenke T."/>
            <person name="Schwartz R."/>
            <person name="Segarra C."/>
            <person name="Singh R.S."/>
            <person name="Sirot L."/>
            <person name="Sirota M."/>
            <person name="Sisneros N.B."/>
            <person name="Smith C.D."/>
            <person name="Smith T.F."/>
            <person name="Spieth J."/>
            <person name="Stage D.E."/>
            <person name="Stark A."/>
            <person name="Stephan W."/>
            <person name="Strausberg R.L."/>
            <person name="Strempel S."/>
            <person name="Sturgill D."/>
            <person name="Sutton G."/>
            <person name="Sutton G.G."/>
            <person name="Tao W."/>
            <person name="Teichmann S."/>
            <person name="Tobari Y.N."/>
            <person name="Tomimura Y."/>
            <person name="Tsolas J.M."/>
            <person name="Valente V.L."/>
            <person name="Venter E."/>
            <person name="Venter J.C."/>
            <person name="Vicario S."/>
            <person name="Vieira F.G."/>
            <person name="Vilella A.J."/>
            <person name="Villasante A."/>
            <person name="Walenz B."/>
            <person name="Wang J."/>
            <person name="Wasserman M."/>
            <person name="Watts T."/>
            <person name="Wilson D."/>
            <person name="Wilson R.K."/>
            <person name="Wing R.A."/>
            <person name="Wolfner M.F."/>
            <person name="Wong A."/>
            <person name="Wong G.K."/>
            <person name="Wu C.I."/>
            <person name="Wu G."/>
            <person name="Yamamoto D."/>
            <person name="Yang H.P."/>
            <person name="Yang S.P."/>
            <person name="Yorke J.A."/>
            <person name="Yoshida K."/>
            <person name="Zdobnov E."/>
            <person name="Zhang P."/>
            <person name="Zhang Y."/>
            <person name="Zimin A.V."/>
            <person name="Baldwin J."/>
            <person name="Abdouelleil A."/>
            <person name="Abdulkadir J."/>
            <person name="Abebe A."/>
            <person name="Abera B."/>
            <person name="Abreu J."/>
            <person name="Acer S.C."/>
            <person name="Aftuck L."/>
            <person name="Alexander A."/>
            <person name="An P."/>
            <person name="Anderson E."/>
            <person name="Anderson S."/>
            <person name="Arachi H."/>
            <person name="Azer M."/>
            <person name="Bachantsang P."/>
            <person name="Barry A."/>
            <person name="Bayul T."/>
            <person name="Berlin A."/>
            <person name="Bessette D."/>
            <person name="Bloom T."/>
            <person name="Blye J."/>
            <person name="Boguslavskiy L."/>
            <person name="Bonnet C."/>
            <person name="Boukhgalter B."/>
            <person name="Bourzgui I."/>
            <person name="Brown A."/>
            <person name="Cahill P."/>
            <person name="Channer S."/>
            <person name="Cheshatsang Y."/>
            <person name="Chuda L."/>
            <person name="Citroen M."/>
            <person name="Collymore A."/>
            <person name="Cooke P."/>
            <person name="Costello M."/>
            <person name="D'Aco K."/>
            <person name="Daza R."/>
            <person name="De Haan G."/>
            <person name="DeGray S."/>
            <person name="DeMaso C."/>
            <person name="Dhargay N."/>
            <person name="Dooley K."/>
            <person name="Dooley E."/>
            <person name="Doricent M."/>
            <person name="Dorje P."/>
            <person name="Dorjee K."/>
            <person name="Dupes A."/>
            <person name="Elong R."/>
            <person name="Falk J."/>
            <person name="Farina A."/>
            <person name="Faro S."/>
            <person name="Ferguson D."/>
            <person name="Fisher S."/>
            <person name="Foley C.D."/>
            <person name="Franke A."/>
            <person name="Friedrich D."/>
            <person name="Gadbois L."/>
            <person name="Gearin G."/>
            <person name="Gearin C.R."/>
            <person name="Giannoukos G."/>
            <person name="Goode T."/>
            <person name="Graham J."/>
            <person name="Grandbois E."/>
            <person name="Grewal S."/>
            <person name="Gyaltsen K."/>
            <person name="Hafez N."/>
            <person name="Hagos B."/>
            <person name="Hall J."/>
            <person name="Henson C."/>
            <person name="Hollinger A."/>
            <person name="Honan T."/>
            <person name="Huard M.D."/>
            <person name="Hughes L."/>
            <person name="Hurhula B."/>
            <person name="Husby M.E."/>
            <person name="Kamat A."/>
            <person name="Kanga B."/>
            <person name="Kashin S."/>
            <person name="Khazanovich D."/>
            <person name="Kisner P."/>
            <person name="Lance K."/>
            <person name="Lara M."/>
            <person name="Lee W."/>
            <person name="Lennon N."/>
            <person name="Letendre F."/>
            <person name="LeVine R."/>
            <person name="Lipovsky A."/>
            <person name="Liu X."/>
            <person name="Liu J."/>
            <person name="Liu S."/>
            <person name="Lokyitsang T."/>
            <person name="Lokyitsang Y."/>
            <person name="Lubonja R."/>
            <person name="Lui A."/>
            <person name="MacDonald P."/>
            <person name="Magnisalis V."/>
            <person name="Maru K."/>
            <person name="Matthews C."/>
            <person name="McCusker W."/>
            <person name="McDonough S."/>
            <person name="Mehta T."/>
            <person name="Meldrim J."/>
            <person name="Meneus L."/>
            <person name="Mihai O."/>
            <person name="Mihalev A."/>
            <person name="Mihova T."/>
            <person name="Mittelman R."/>
            <person name="Mlenga V."/>
            <person name="Montmayeur A."/>
            <person name="Mulrain L."/>
            <person name="Navidi A."/>
            <person name="Naylor J."/>
            <person name="Negash T."/>
            <person name="Nguyen T."/>
            <person name="Nguyen N."/>
            <person name="Nicol R."/>
            <person name="Norbu C."/>
            <person name="Norbu N."/>
            <person name="Novod N."/>
            <person name="O'Neill B."/>
            <person name="Osman S."/>
            <person name="Markiewicz E."/>
            <person name="Oyono O.L."/>
            <person name="Patti C."/>
            <person name="Phunkhang P."/>
            <person name="Pierre F."/>
            <person name="Priest M."/>
            <person name="Raghuraman S."/>
            <person name="Rege F."/>
            <person name="Reyes R."/>
            <person name="Rise C."/>
            <person name="Rogov P."/>
            <person name="Ross K."/>
            <person name="Ryan E."/>
            <person name="Settipalli S."/>
            <person name="Shea T."/>
            <person name="Sherpa N."/>
            <person name="Shi L."/>
            <person name="Shih D."/>
            <person name="Sparrow T."/>
            <person name="Spaulding J."/>
            <person name="Stalker J."/>
            <person name="Stange-Thomann N."/>
            <person name="Stavropoulos S."/>
            <person name="Stone C."/>
            <person name="Strader C."/>
            <person name="Tesfaye S."/>
            <person name="Thomson T."/>
            <person name="Thoulutsang Y."/>
            <person name="Thoulutsang D."/>
            <person name="Topham K."/>
            <person name="Topping I."/>
            <person name="Tsamla T."/>
            <person name="Vassiliev H."/>
            <person name="Vo A."/>
            <person name="Wangchuk T."/>
            <person name="Wangdi T."/>
            <person name="Weiand M."/>
            <person name="Wilkinson J."/>
            <person name="Wilson A."/>
            <person name="Yadav S."/>
            <person name="Young G."/>
            <person name="Yu Q."/>
            <person name="Zembek L."/>
            <person name="Zhong D."/>
            <person name="Zimmer A."/>
            <person name="Zwirko Z."/>
            <person name="Jaffe D.B."/>
            <person name="Alvarez P."/>
            <person name="Brockman W."/>
            <person name="Butler J."/>
            <person name="Chin C."/>
            <person name="Gnerre S."/>
            <person name="Grabherr M."/>
            <person name="Kleber M."/>
            <person name="Mauceli E."/>
            <person name="MacCallum I."/>
        </authorList>
    </citation>
    <scope>NUCLEOTIDE SEQUENCE [LARGE SCALE GENOMIC DNA]</scope>
    <source>
        <strain evidence="2">Tucson 15287-2541.00</strain>
    </source>
</reference>
<dbReference type="InterPro" id="IPR026698">
    <property type="entry name" value="UPF_C3orf38"/>
</dbReference>
<sequence>MELWSDAALQLKVSADDGTSELECVGVAEVLDALVKANQTIGFYSNPNLHSSVQGRIDPYGLVVAHCCGTLHSEHRSVGVFECSFGLLRDPHACNNWVSKKFKCLLRSATSPLPLYTLTEYDTLQ</sequence>
<dbReference type="OrthoDB" id="6407068at2759"/>
<keyword evidence="2" id="KW-1185">Reference proteome</keyword>
<dbReference type="PANTHER" id="PTHR21084:SF1">
    <property type="entry name" value="DENSE INCISORS"/>
    <property type="match status" value="1"/>
</dbReference>
<organism evidence="2">
    <name type="scientific">Drosophila grimshawi</name>
    <name type="common">Hawaiian fruit fly</name>
    <name type="synonym">Idiomyia grimshawi</name>
    <dbReference type="NCBI Taxonomy" id="7222"/>
    <lineage>
        <taxon>Eukaryota</taxon>
        <taxon>Metazoa</taxon>
        <taxon>Ecdysozoa</taxon>
        <taxon>Arthropoda</taxon>
        <taxon>Hexapoda</taxon>
        <taxon>Insecta</taxon>
        <taxon>Pterygota</taxon>
        <taxon>Neoptera</taxon>
        <taxon>Endopterygota</taxon>
        <taxon>Diptera</taxon>
        <taxon>Brachycera</taxon>
        <taxon>Muscomorpha</taxon>
        <taxon>Ephydroidea</taxon>
        <taxon>Drosophilidae</taxon>
        <taxon>Drosophila</taxon>
        <taxon>Hawaiian Drosophila</taxon>
    </lineage>
</organism>
<dbReference type="AlphaFoldDB" id="B4JVH8"/>
<proteinExistence type="predicted"/>
<dbReference type="PhylomeDB" id="B4JVH8"/>
<protein>
    <submittedName>
        <fullName evidence="1">GH22672</fullName>
    </submittedName>
</protein>
<dbReference type="Proteomes" id="UP000001070">
    <property type="component" value="Unassembled WGS sequence"/>
</dbReference>
<name>B4JVH8_DROGR</name>
<accession>B4JVH8</accession>
<gene>
    <name evidence="1" type="primary">Dgri\GH22672</name>
    <name evidence="1" type="ORF">Dgri_GH22672</name>
</gene>